<feature type="compositionally biased region" description="Low complexity" evidence="2">
    <location>
        <begin position="20"/>
        <end position="37"/>
    </location>
</feature>
<name>A0A1Y2HFH5_9FUNG</name>
<evidence type="ECO:0000313" key="3">
    <source>
        <dbReference type="EMBL" id="ORZ32453.1"/>
    </source>
</evidence>
<feature type="compositionally biased region" description="Polar residues" evidence="2">
    <location>
        <begin position="256"/>
        <end position="287"/>
    </location>
</feature>
<protein>
    <submittedName>
        <fullName evidence="3">Uncharacterized protein</fullName>
    </submittedName>
</protein>
<feature type="region of interest" description="Disordered" evidence="2">
    <location>
        <begin position="217"/>
        <end position="440"/>
    </location>
</feature>
<comment type="caution">
    <text evidence="3">The sequence shown here is derived from an EMBL/GenBank/DDBJ whole genome shotgun (WGS) entry which is preliminary data.</text>
</comment>
<dbReference type="AlphaFoldDB" id="A0A1Y2HFH5"/>
<evidence type="ECO:0000256" key="2">
    <source>
        <dbReference type="SAM" id="MobiDB-lite"/>
    </source>
</evidence>
<evidence type="ECO:0000313" key="4">
    <source>
        <dbReference type="Proteomes" id="UP000193411"/>
    </source>
</evidence>
<proteinExistence type="predicted"/>
<evidence type="ECO:0000256" key="1">
    <source>
        <dbReference type="SAM" id="Coils"/>
    </source>
</evidence>
<feature type="compositionally biased region" description="Low complexity" evidence="2">
    <location>
        <begin position="46"/>
        <end position="62"/>
    </location>
</feature>
<feature type="compositionally biased region" description="Basic and acidic residues" evidence="2">
    <location>
        <begin position="309"/>
        <end position="318"/>
    </location>
</feature>
<keyword evidence="4" id="KW-1185">Reference proteome</keyword>
<reference evidence="3 4" key="1">
    <citation type="submission" date="2016-07" db="EMBL/GenBank/DDBJ databases">
        <title>Pervasive Adenine N6-methylation of Active Genes in Fungi.</title>
        <authorList>
            <consortium name="DOE Joint Genome Institute"/>
            <person name="Mondo S.J."/>
            <person name="Dannebaum R.O."/>
            <person name="Kuo R.C."/>
            <person name="Labutti K."/>
            <person name="Haridas S."/>
            <person name="Kuo A."/>
            <person name="Salamov A."/>
            <person name="Ahrendt S.R."/>
            <person name="Lipzen A."/>
            <person name="Sullivan W."/>
            <person name="Andreopoulos W.B."/>
            <person name="Clum A."/>
            <person name="Lindquist E."/>
            <person name="Daum C."/>
            <person name="Ramamoorthy G.K."/>
            <person name="Gryganskyi A."/>
            <person name="Culley D."/>
            <person name="Magnuson J.K."/>
            <person name="James T.Y."/>
            <person name="O'Malley M.A."/>
            <person name="Stajich J.E."/>
            <person name="Spatafora J.W."/>
            <person name="Visel A."/>
            <person name="Grigoriev I.V."/>
        </authorList>
    </citation>
    <scope>NUCLEOTIDE SEQUENCE [LARGE SCALE GENOMIC DNA]</scope>
    <source>
        <strain evidence="3 4">PL171</strain>
    </source>
</reference>
<gene>
    <name evidence="3" type="ORF">BCR44DRAFT_1238395</name>
</gene>
<sequence length="656" mass="65352">MLSSWIFSLGLAPRPLGTPASIPSSTAGPATAAATANAPPPGFGGFQPQPHQPTPVAASAANVAPPPGFSGFPGSPFAPTPSAAAQFNNINASGAFGGHSATATAAGFGIGAGTPSTPFPQPTAASAGGPAAAAATVSSTPGSSVPTAAAARGFARPALGPPPMTPGGEYSPLPIPPPAPSSSSASAAAANAFANSYFTPPLQPHLAAAAASGLQSPSAFASSSSSWPAPAGLSSSSALSAASSFPPPTSAGFNFNMPTPTSSGASSQSNLAKDTTPSTPMVTSTYTPSQPVKPNIPPPQPHNRVLILRSDKKPEPVKETAPVDAATSDKARDPSPSPAPRTKKGRAAAAAAAAKEKEEAAKKQAAQAKRQAPPTAAPAEKAPTPTPAAPASSSDAEPALSPTSPAASDQAQPDAESTDPPAVADAEPEPEVQQEAQTLLLDGTELPISLFGESRATDSLFGQLFEAQPANGTLPPSPISYGLVPNDAPLASTSQLLSALGLTDVMRDVDAWAHQVLADAAATGSGAAAAPAGASSLDMDQLVATLQSFFDRGAQVLFGYAPPPASAVPGHLGGDDGDEGSKNGSGNTSRGDKEVETVTEFLAKLQAEFDGFNNEYVKADVLDAFKEELAEAKKEAAHWEARLTQARKKNRKAGIA</sequence>
<dbReference type="EMBL" id="MCFL01000046">
    <property type="protein sequence ID" value="ORZ32453.1"/>
    <property type="molecule type" value="Genomic_DNA"/>
</dbReference>
<feature type="coiled-coil region" evidence="1">
    <location>
        <begin position="622"/>
        <end position="649"/>
    </location>
</feature>
<feature type="region of interest" description="Disordered" evidence="2">
    <location>
        <begin position="20"/>
        <end position="62"/>
    </location>
</feature>
<keyword evidence="1" id="KW-0175">Coiled coil</keyword>
<feature type="region of interest" description="Disordered" evidence="2">
    <location>
        <begin position="567"/>
        <end position="595"/>
    </location>
</feature>
<feature type="compositionally biased region" description="Low complexity" evidence="2">
    <location>
        <begin position="363"/>
        <end position="402"/>
    </location>
</feature>
<organism evidence="3 4">
    <name type="scientific">Catenaria anguillulae PL171</name>
    <dbReference type="NCBI Taxonomy" id="765915"/>
    <lineage>
        <taxon>Eukaryota</taxon>
        <taxon>Fungi</taxon>
        <taxon>Fungi incertae sedis</taxon>
        <taxon>Blastocladiomycota</taxon>
        <taxon>Blastocladiomycetes</taxon>
        <taxon>Blastocladiales</taxon>
        <taxon>Catenariaceae</taxon>
        <taxon>Catenaria</taxon>
    </lineage>
</organism>
<feature type="compositionally biased region" description="Low complexity" evidence="2">
    <location>
        <begin position="217"/>
        <end position="244"/>
    </location>
</feature>
<accession>A0A1Y2HFH5</accession>
<feature type="region of interest" description="Disordered" evidence="2">
    <location>
        <begin position="154"/>
        <end position="185"/>
    </location>
</feature>
<dbReference type="Proteomes" id="UP000193411">
    <property type="component" value="Unassembled WGS sequence"/>
</dbReference>